<dbReference type="EnsemblPlants" id="AET2Gv20690200.1">
    <property type="protein sequence ID" value="AET2Gv20690200.1"/>
    <property type="gene ID" value="AET2Gv20690200"/>
</dbReference>
<dbReference type="PANTHER" id="PTHR47746:SF75">
    <property type="entry name" value="AMINOTRANSFERASE-LIKE PLANT MOBILE DOMAIN-CONTAINING PROTEIN"/>
    <property type="match status" value="1"/>
</dbReference>
<accession>A0A453C0A0</accession>
<name>A0A453C0A0_AEGTS</name>
<reference evidence="2" key="2">
    <citation type="journal article" date="2017" name="Nat. Plants">
        <title>The Aegilops tauschii genome reveals multiple impacts of transposons.</title>
        <authorList>
            <person name="Zhao G."/>
            <person name="Zou C."/>
            <person name="Li K."/>
            <person name="Wang K."/>
            <person name="Li T."/>
            <person name="Gao L."/>
            <person name="Zhang X."/>
            <person name="Wang H."/>
            <person name="Yang Z."/>
            <person name="Liu X."/>
            <person name="Jiang W."/>
            <person name="Mao L."/>
            <person name="Kong X."/>
            <person name="Jiao Y."/>
            <person name="Jia J."/>
        </authorList>
    </citation>
    <scope>NUCLEOTIDE SEQUENCE [LARGE SCALE GENOMIC DNA]</scope>
    <source>
        <strain evidence="2">cv. AL8/78</strain>
    </source>
</reference>
<evidence type="ECO:0000313" key="2">
    <source>
        <dbReference type="Proteomes" id="UP000015105"/>
    </source>
</evidence>
<reference evidence="1" key="5">
    <citation type="journal article" date="2021" name="G3 (Bethesda)">
        <title>Aegilops tauschii genome assembly Aet v5.0 features greater sequence contiguity and improved annotation.</title>
        <authorList>
            <person name="Wang L."/>
            <person name="Zhu T."/>
            <person name="Rodriguez J.C."/>
            <person name="Deal K.R."/>
            <person name="Dubcovsky J."/>
            <person name="McGuire P.E."/>
            <person name="Lux T."/>
            <person name="Spannagl M."/>
            <person name="Mayer K.F.X."/>
            <person name="Baldrich P."/>
            <person name="Meyers B.C."/>
            <person name="Huo N."/>
            <person name="Gu Y.Q."/>
            <person name="Zhou H."/>
            <person name="Devos K.M."/>
            <person name="Bennetzen J.L."/>
            <person name="Unver T."/>
            <person name="Budak H."/>
            <person name="Gulick P.J."/>
            <person name="Galiba G."/>
            <person name="Kalapos B."/>
            <person name="Nelson D.R."/>
            <person name="Li P."/>
            <person name="You F.M."/>
            <person name="Luo M.C."/>
            <person name="Dvorak J."/>
        </authorList>
    </citation>
    <scope>NUCLEOTIDE SEQUENCE [LARGE SCALE GENOMIC DNA]</scope>
    <source>
        <strain evidence="1">cv. AL8/78</strain>
    </source>
</reference>
<reference evidence="1" key="4">
    <citation type="submission" date="2019-03" db="UniProtKB">
        <authorList>
            <consortium name="EnsemblPlants"/>
        </authorList>
    </citation>
    <scope>IDENTIFICATION</scope>
</reference>
<organism evidence="1 2">
    <name type="scientific">Aegilops tauschii subsp. strangulata</name>
    <name type="common">Goatgrass</name>
    <dbReference type="NCBI Taxonomy" id="200361"/>
    <lineage>
        <taxon>Eukaryota</taxon>
        <taxon>Viridiplantae</taxon>
        <taxon>Streptophyta</taxon>
        <taxon>Embryophyta</taxon>
        <taxon>Tracheophyta</taxon>
        <taxon>Spermatophyta</taxon>
        <taxon>Magnoliopsida</taxon>
        <taxon>Liliopsida</taxon>
        <taxon>Poales</taxon>
        <taxon>Poaceae</taxon>
        <taxon>BOP clade</taxon>
        <taxon>Pooideae</taxon>
        <taxon>Triticodae</taxon>
        <taxon>Triticeae</taxon>
        <taxon>Triticinae</taxon>
        <taxon>Aegilops</taxon>
    </lineage>
</organism>
<keyword evidence="2" id="KW-1185">Reference proteome</keyword>
<dbReference type="AlphaFoldDB" id="A0A453C0A0"/>
<dbReference type="Proteomes" id="UP000015105">
    <property type="component" value="Chromosome 2D"/>
</dbReference>
<evidence type="ECO:0008006" key="3">
    <source>
        <dbReference type="Google" id="ProtNLM"/>
    </source>
</evidence>
<sequence>MRHLLLECPFARQTWHEILSWLWMTTAGPSHEDSLMDWWLQARQNTPTLMRKGLASIALLTPWMIWKQRNECIFEGAQPLVQVLVSKIKEEAKQWARAGAHGLRVILPPTWDVH</sequence>
<reference evidence="1" key="3">
    <citation type="journal article" date="2017" name="Nature">
        <title>Genome sequence of the progenitor of the wheat D genome Aegilops tauschii.</title>
        <authorList>
            <person name="Luo M.C."/>
            <person name="Gu Y.Q."/>
            <person name="Puiu D."/>
            <person name="Wang H."/>
            <person name="Twardziok S.O."/>
            <person name="Deal K.R."/>
            <person name="Huo N."/>
            <person name="Zhu T."/>
            <person name="Wang L."/>
            <person name="Wang Y."/>
            <person name="McGuire P.E."/>
            <person name="Liu S."/>
            <person name="Long H."/>
            <person name="Ramasamy R.K."/>
            <person name="Rodriguez J.C."/>
            <person name="Van S.L."/>
            <person name="Yuan L."/>
            <person name="Wang Z."/>
            <person name="Xia Z."/>
            <person name="Xiao L."/>
            <person name="Anderson O.D."/>
            <person name="Ouyang S."/>
            <person name="Liang Y."/>
            <person name="Zimin A.V."/>
            <person name="Pertea G."/>
            <person name="Qi P."/>
            <person name="Bennetzen J.L."/>
            <person name="Dai X."/>
            <person name="Dawson M.W."/>
            <person name="Muller H.G."/>
            <person name="Kugler K."/>
            <person name="Rivarola-Duarte L."/>
            <person name="Spannagl M."/>
            <person name="Mayer K.F.X."/>
            <person name="Lu F.H."/>
            <person name="Bevan M.W."/>
            <person name="Leroy P."/>
            <person name="Li P."/>
            <person name="You F.M."/>
            <person name="Sun Q."/>
            <person name="Liu Z."/>
            <person name="Lyons E."/>
            <person name="Wicker T."/>
            <person name="Salzberg S.L."/>
            <person name="Devos K.M."/>
            <person name="Dvorak J."/>
        </authorList>
    </citation>
    <scope>NUCLEOTIDE SEQUENCE [LARGE SCALE GENOMIC DNA]</scope>
    <source>
        <strain evidence="1">cv. AL8/78</strain>
    </source>
</reference>
<protein>
    <recommendedName>
        <fullName evidence="3">Reverse transcriptase zinc-binding domain-containing protein</fullName>
    </recommendedName>
</protein>
<dbReference type="Gramene" id="AET2Gv20690200.1">
    <property type="protein sequence ID" value="AET2Gv20690200.1"/>
    <property type="gene ID" value="AET2Gv20690200"/>
</dbReference>
<proteinExistence type="predicted"/>
<reference evidence="2" key="1">
    <citation type="journal article" date="2014" name="Science">
        <title>Ancient hybridizations among the ancestral genomes of bread wheat.</title>
        <authorList>
            <consortium name="International Wheat Genome Sequencing Consortium,"/>
            <person name="Marcussen T."/>
            <person name="Sandve S.R."/>
            <person name="Heier L."/>
            <person name="Spannagl M."/>
            <person name="Pfeifer M."/>
            <person name="Jakobsen K.S."/>
            <person name="Wulff B.B."/>
            <person name="Steuernagel B."/>
            <person name="Mayer K.F."/>
            <person name="Olsen O.A."/>
        </authorList>
    </citation>
    <scope>NUCLEOTIDE SEQUENCE [LARGE SCALE GENOMIC DNA]</scope>
    <source>
        <strain evidence="2">cv. AL8/78</strain>
    </source>
</reference>
<dbReference type="PANTHER" id="PTHR47746">
    <property type="entry name" value="ZF-RVT DOMAIN-CONTAINING PROTEIN"/>
    <property type="match status" value="1"/>
</dbReference>
<evidence type="ECO:0000313" key="1">
    <source>
        <dbReference type="EnsemblPlants" id="AET2Gv20690200.1"/>
    </source>
</evidence>